<evidence type="ECO:0000256" key="1">
    <source>
        <dbReference type="ARBA" id="ARBA00004496"/>
    </source>
</evidence>
<evidence type="ECO:0000256" key="4">
    <source>
        <dbReference type="ARBA" id="ARBA00022803"/>
    </source>
</evidence>
<feature type="transmembrane region" description="Helical" evidence="7">
    <location>
        <begin position="133"/>
        <end position="155"/>
    </location>
</feature>
<dbReference type="PANTHER" id="PTHR22904">
    <property type="entry name" value="TPR REPEAT CONTAINING PROTEIN"/>
    <property type="match status" value="1"/>
</dbReference>
<keyword evidence="4 5" id="KW-0802">TPR repeat</keyword>
<gene>
    <name evidence="8" type="ORF">MELIAE_LOCUS5564</name>
</gene>
<dbReference type="EMBL" id="OV121134">
    <property type="protein sequence ID" value="CAH0553614.1"/>
    <property type="molecule type" value="Genomic_DNA"/>
</dbReference>
<dbReference type="SUPFAM" id="SSF48452">
    <property type="entry name" value="TPR-like"/>
    <property type="match status" value="1"/>
</dbReference>
<evidence type="ECO:0000256" key="3">
    <source>
        <dbReference type="ARBA" id="ARBA00022737"/>
    </source>
</evidence>
<comment type="subcellular location">
    <subcellularLocation>
        <location evidence="1">Cytoplasm</location>
    </subcellularLocation>
</comment>
<sequence>MEEKTSEEYKELGNTAVRANNFAEAVLHYTCAIKTDETNYTLYSNRSLAFLKVQQYYHALEDANATIRLNPIWPKGHFRKGEVEFACSHFMDAYESYKKALELKPDDVNVMEALNKAARSVAKERKADETIPWLGAGIGIILGVIIVIADCLFTFKPTHPMLMAFITIIISMIGYCIARFYRYWIKTQRSSLLSPPIDLLGEENENSEENPEHRTYSPRYSKSQARQRYRKGKL</sequence>
<feature type="region of interest" description="Disordered" evidence="6">
    <location>
        <begin position="201"/>
        <end position="234"/>
    </location>
</feature>
<evidence type="ECO:0000256" key="5">
    <source>
        <dbReference type="PROSITE-ProRule" id="PRU00339"/>
    </source>
</evidence>
<keyword evidence="7" id="KW-0812">Transmembrane</keyword>
<dbReference type="OrthoDB" id="2423701at2759"/>
<name>A0A9P0B1Z1_BRAAE</name>
<dbReference type="PANTHER" id="PTHR22904:SF532">
    <property type="entry name" value="HEAT SHOCK PROTEIN STI1-LIKE PROTEIN"/>
    <property type="match status" value="1"/>
</dbReference>
<dbReference type="FunFam" id="1.25.40.10:FF:000020">
    <property type="entry name" value="Stress-induced phosphoprotein 1"/>
    <property type="match status" value="1"/>
</dbReference>
<evidence type="ECO:0000256" key="7">
    <source>
        <dbReference type="SAM" id="Phobius"/>
    </source>
</evidence>
<keyword evidence="7" id="KW-0472">Membrane</keyword>
<keyword evidence="9" id="KW-1185">Reference proteome</keyword>
<dbReference type="GO" id="GO:0005737">
    <property type="term" value="C:cytoplasm"/>
    <property type="evidence" value="ECO:0007669"/>
    <property type="project" value="UniProtKB-SubCell"/>
</dbReference>
<accession>A0A9P0B1Z1</accession>
<keyword evidence="3" id="KW-0677">Repeat</keyword>
<protein>
    <submittedName>
        <fullName evidence="8">Uncharacterized protein</fullName>
    </submittedName>
</protein>
<dbReference type="GO" id="GO:0051879">
    <property type="term" value="F:Hsp90 protein binding"/>
    <property type="evidence" value="ECO:0007669"/>
    <property type="project" value="TreeGrafter"/>
</dbReference>
<dbReference type="InterPro" id="IPR019734">
    <property type="entry name" value="TPR_rpt"/>
</dbReference>
<evidence type="ECO:0000313" key="8">
    <source>
        <dbReference type="EMBL" id="CAH0553614.1"/>
    </source>
</evidence>
<feature type="transmembrane region" description="Helical" evidence="7">
    <location>
        <begin position="161"/>
        <end position="181"/>
    </location>
</feature>
<keyword evidence="7" id="KW-1133">Transmembrane helix</keyword>
<feature type="compositionally biased region" description="Basic residues" evidence="6">
    <location>
        <begin position="225"/>
        <end position="234"/>
    </location>
</feature>
<dbReference type="Gene3D" id="1.25.40.10">
    <property type="entry name" value="Tetratricopeptide repeat domain"/>
    <property type="match status" value="1"/>
</dbReference>
<evidence type="ECO:0000256" key="6">
    <source>
        <dbReference type="SAM" id="MobiDB-lite"/>
    </source>
</evidence>
<feature type="repeat" description="TPR" evidence="5">
    <location>
        <begin position="74"/>
        <end position="107"/>
    </location>
</feature>
<organism evidence="8 9">
    <name type="scientific">Brassicogethes aeneus</name>
    <name type="common">Rape pollen beetle</name>
    <name type="synonym">Meligethes aeneus</name>
    <dbReference type="NCBI Taxonomy" id="1431903"/>
    <lineage>
        <taxon>Eukaryota</taxon>
        <taxon>Metazoa</taxon>
        <taxon>Ecdysozoa</taxon>
        <taxon>Arthropoda</taxon>
        <taxon>Hexapoda</taxon>
        <taxon>Insecta</taxon>
        <taxon>Pterygota</taxon>
        <taxon>Neoptera</taxon>
        <taxon>Endopterygota</taxon>
        <taxon>Coleoptera</taxon>
        <taxon>Polyphaga</taxon>
        <taxon>Cucujiformia</taxon>
        <taxon>Nitidulidae</taxon>
        <taxon>Meligethinae</taxon>
        <taxon>Brassicogethes</taxon>
    </lineage>
</organism>
<proteinExistence type="predicted"/>
<dbReference type="InterPro" id="IPR011990">
    <property type="entry name" value="TPR-like_helical_dom_sf"/>
</dbReference>
<feature type="repeat" description="TPR" evidence="5">
    <location>
        <begin position="6"/>
        <end position="39"/>
    </location>
</feature>
<evidence type="ECO:0000313" key="9">
    <source>
        <dbReference type="Proteomes" id="UP001154078"/>
    </source>
</evidence>
<dbReference type="PROSITE" id="PS50005">
    <property type="entry name" value="TPR"/>
    <property type="match status" value="2"/>
</dbReference>
<dbReference type="SMART" id="SM00028">
    <property type="entry name" value="TPR"/>
    <property type="match status" value="3"/>
</dbReference>
<keyword evidence="2" id="KW-0963">Cytoplasm</keyword>
<dbReference type="AlphaFoldDB" id="A0A9P0B1Z1"/>
<evidence type="ECO:0000256" key="2">
    <source>
        <dbReference type="ARBA" id="ARBA00022490"/>
    </source>
</evidence>
<reference evidence="8" key="1">
    <citation type="submission" date="2021-12" db="EMBL/GenBank/DDBJ databases">
        <authorList>
            <person name="King R."/>
        </authorList>
    </citation>
    <scope>NUCLEOTIDE SEQUENCE</scope>
</reference>
<dbReference type="Proteomes" id="UP001154078">
    <property type="component" value="Chromosome 3"/>
</dbReference>